<proteinExistence type="predicted"/>
<dbReference type="EMBL" id="UINC01088856">
    <property type="protein sequence ID" value="SVC39444.1"/>
    <property type="molecule type" value="Genomic_DNA"/>
</dbReference>
<evidence type="ECO:0000259" key="3">
    <source>
        <dbReference type="Pfam" id="PF00589"/>
    </source>
</evidence>
<keyword evidence="2" id="KW-0233">DNA recombination</keyword>
<evidence type="ECO:0000313" key="4">
    <source>
        <dbReference type="EMBL" id="SVC39444.1"/>
    </source>
</evidence>
<gene>
    <name evidence="4" type="ORF">METZ01_LOCUS292298</name>
</gene>
<dbReference type="Gene3D" id="1.10.443.10">
    <property type="entry name" value="Intergrase catalytic core"/>
    <property type="match status" value="1"/>
</dbReference>
<dbReference type="SUPFAM" id="SSF56349">
    <property type="entry name" value="DNA breaking-rejoining enzymes"/>
    <property type="match status" value="1"/>
</dbReference>
<dbReference type="AlphaFoldDB" id="A0A382LRQ8"/>
<evidence type="ECO:0000256" key="2">
    <source>
        <dbReference type="ARBA" id="ARBA00023172"/>
    </source>
</evidence>
<organism evidence="4">
    <name type="scientific">marine metagenome</name>
    <dbReference type="NCBI Taxonomy" id="408172"/>
    <lineage>
        <taxon>unclassified sequences</taxon>
        <taxon>metagenomes</taxon>
        <taxon>ecological metagenomes</taxon>
    </lineage>
</organism>
<reference evidence="4" key="1">
    <citation type="submission" date="2018-05" db="EMBL/GenBank/DDBJ databases">
        <authorList>
            <person name="Lanie J.A."/>
            <person name="Ng W.-L."/>
            <person name="Kazmierczak K.M."/>
            <person name="Andrzejewski T.M."/>
            <person name="Davidsen T.M."/>
            <person name="Wayne K.J."/>
            <person name="Tettelin H."/>
            <person name="Glass J.I."/>
            <person name="Rusch D."/>
            <person name="Podicherti R."/>
            <person name="Tsui H.-C.T."/>
            <person name="Winkler M.E."/>
        </authorList>
    </citation>
    <scope>NUCLEOTIDE SEQUENCE</scope>
</reference>
<dbReference type="PANTHER" id="PTHR30349:SF41">
    <property type="entry name" value="INTEGRASE_RECOMBINASE PROTEIN MJ0367-RELATED"/>
    <property type="match status" value="1"/>
</dbReference>
<dbReference type="InterPro" id="IPR002104">
    <property type="entry name" value="Integrase_catalytic"/>
</dbReference>
<sequence length="338" mass="39964">EGKSLKEIGSDGVILEEFVEIVGDIDISSITKKEVSYYIDVQTKLPPNRKKSPKYRDLSIQQLVEKNLSDKETQTPQNINKRLTKLSVFANWGVRQGLLFSNPFSGMKFSVKKQPHSRKPFTAEELRKILHPETYFQYTINFKHTFMPDRSTHQLPYFWIFLLGIFSGMRTNEMCQLRLIDIKKVENIWFIFVEDSEETRVKTENAIRKVPVHPQLIDMGFIDYVSKLKRSKKDRVFWELKEDRDGYASHVSRHFNERFLPTVGIWEKYTKVLYCTRHTFINKLYTERVDENVIKTLVGHEKGFTMKQYGGDPFTPEVLREEISKVNYSKINWKKLKM</sequence>
<dbReference type="InterPro" id="IPR013762">
    <property type="entry name" value="Integrase-like_cat_sf"/>
</dbReference>
<dbReference type="GO" id="GO:0015074">
    <property type="term" value="P:DNA integration"/>
    <property type="evidence" value="ECO:0007669"/>
    <property type="project" value="InterPro"/>
</dbReference>
<dbReference type="GO" id="GO:0006310">
    <property type="term" value="P:DNA recombination"/>
    <property type="evidence" value="ECO:0007669"/>
    <property type="project" value="UniProtKB-KW"/>
</dbReference>
<dbReference type="InterPro" id="IPR011010">
    <property type="entry name" value="DNA_brk_join_enz"/>
</dbReference>
<keyword evidence="1" id="KW-0238">DNA-binding</keyword>
<feature type="non-terminal residue" evidence="4">
    <location>
        <position position="1"/>
    </location>
</feature>
<dbReference type="PANTHER" id="PTHR30349">
    <property type="entry name" value="PHAGE INTEGRASE-RELATED"/>
    <property type="match status" value="1"/>
</dbReference>
<dbReference type="GO" id="GO:0003677">
    <property type="term" value="F:DNA binding"/>
    <property type="evidence" value="ECO:0007669"/>
    <property type="project" value="UniProtKB-KW"/>
</dbReference>
<feature type="domain" description="Tyr recombinase" evidence="3">
    <location>
        <begin position="155"/>
        <end position="309"/>
    </location>
</feature>
<protein>
    <recommendedName>
        <fullName evidence="3">Tyr recombinase domain-containing protein</fullName>
    </recommendedName>
</protein>
<name>A0A382LRQ8_9ZZZZ</name>
<evidence type="ECO:0000256" key="1">
    <source>
        <dbReference type="ARBA" id="ARBA00023125"/>
    </source>
</evidence>
<dbReference type="CDD" id="cd01184">
    <property type="entry name" value="INT_C_like_1"/>
    <property type="match status" value="1"/>
</dbReference>
<dbReference type="InterPro" id="IPR050090">
    <property type="entry name" value="Tyrosine_recombinase_XerCD"/>
</dbReference>
<dbReference type="Pfam" id="PF00589">
    <property type="entry name" value="Phage_integrase"/>
    <property type="match status" value="1"/>
</dbReference>
<accession>A0A382LRQ8</accession>